<evidence type="ECO:0000256" key="1">
    <source>
        <dbReference type="ARBA" id="ARBA00022596"/>
    </source>
</evidence>
<dbReference type="InterPro" id="IPR000688">
    <property type="entry name" value="HypA/HybF"/>
</dbReference>
<keyword evidence="1 4" id="KW-0533">Nickel</keyword>
<comment type="function">
    <text evidence="4">Involved in the maturation of [NiFe] hydrogenases. Required for nickel insertion into the metal center of the hydrogenase.</text>
</comment>
<evidence type="ECO:0000313" key="5">
    <source>
        <dbReference type="EMBL" id="GAA0950208.1"/>
    </source>
</evidence>
<name>A0ABN1R396_9ACTN</name>
<proteinExistence type="inferred from homology"/>
<dbReference type="Proteomes" id="UP001500665">
    <property type="component" value="Unassembled WGS sequence"/>
</dbReference>
<evidence type="ECO:0000256" key="2">
    <source>
        <dbReference type="ARBA" id="ARBA00022723"/>
    </source>
</evidence>
<feature type="binding site" evidence="4">
    <location>
        <position position="87"/>
    </location>
    <ligand>
        <name>Zn(2+)</name>
        <dbReference type="ChEBI" id="CHEBI:29105"/>
    </ligand>
</feature>
<accession>A0ABN1R396</accession>
<keyword evidence="3 4" id="KW-0862">Zinc</keyword>
<feature type="binding site" evidence="4">
    <location>
        <position position="69"/>
    </location>
    <ligand>
        <name>Zn(2+)</name>
        <dbReference type="ChEBI" id="CHEBI:29105"/>
    </ligand>
</feature>
<feature type="binding site" evidence="4">
    <location>
        <position position="72"/>
    </location>
    <ligand>
        <name>Zn(2+)</name>
        <dbReference type="ChEBI" id="CHEBI:29105"/>
    </ligand>
</feature>
<organism evidence="5 6">
    <name type="scientific">Actinocorallia libanotica</name>
    <dbReference type="NCBI Taxonomy" id="46162"/>
    <lineage>
        <taxon>Bacteria</taxon>
        <taxon>Bacillati</taxon>
        <taxon>Actinomycetota</taxon>
        <taxon>Actinomycetes</taxon>
        <taxon>Streptosporangiales</taxon>
        <taxon>Thermomonosporaceae</taxon>
        <taxon>Actinocorallia</taxon>
    </lineage>
</organism>
<reference evidence="5 6" key="1">
    <citation type="journal article" date="2019" name="Int. J. Syst. Evol. Microbiol.">
        <title>The Global Catalogue of Microorganisms (GCM) 10K type strain sequencing project: providing services to taxonomists for standard genome sequencing and annotation.</title>
        <authorList>
            <consortium name="The Broad Institute Genomics Platform"/>
            <consortium name="The Broad Institute Genome Sequencing Center for Infectious Disease"/>
            <person name="Wu L."/>
            <person name="Ma J."/>
        </authorList>
    </citation>
    <scope>NUCLEOTIDE SEQUENCE [LARGE SCALE GENOMIC DNA]</scope>
    <source>
        <strain evidence="5 6">JCM 10696</strain>
    </source>
</reference>
<dbReference type="PANTHER" id="PTHR34535:SF3">
    <property type="entry name" value="HYDROGENASE MATURATION FACTOR HYPA"/>
    <property type="match status" value="1"/>
</dbReference>
<evidence type="ECO:0000313" key="6">
    <source>
        <dbReference type="Proteomes" id="UP001500665"/>
    </source>
</evidence>
<evidence type="ECO:0000256" key="3">
    <source>
        <dbReference type="ARBA" id="ARBA00022833"/>
    </source>
</evidence>
<sequence length="118" mass="12060">MHEWGLCDAIAEAVLKRADGRRVRGVRVRISGHPVDPAVIDQGYRLATAGTPAADALLDVVQEPGTVRCRACGASTPADDAMHLVACPRCGGLDIEVAAGSGAVLESITVDEPASTGG</sequence>
<dbReference type="HAMAP" id="MF_00213">
    <property type="entry name" value="HypA_HybF"/>
    <property type="match status" value="1"/>
</dbReference>
<dbReference type="Pfam" id="PF01155">
    <property type="entry name" value="HypA"/>
    <property type="match status" value="1"/>
</dbReference>
<comment type="similarity">
    <text evidence="4">Belongs to the HypA/HybF family.</text>
</comment>
<feature type="binding site" evidence="4">
    <location>
        <position position="2"/>
    </location>
    <ligand>
        <name>Ni(2+)</name>
        <dbReference type="ChEBI" id="CHEBI:49786"/>
    </ligand>
</feature>
<keyword evidence="6" id="KW-1185">Reference proteome</keyword>
<protein>
    <recommendedName>
        <fullName evidence="4">Hydrogenase maturation factor HypA</fullName>
    </recommendedName>
</protein>
<dbReference type="PIRSF" id="PIRSF004761">
    <property type="entry name" value="Hydrgn_mat_HypA"/>
    <property type="match status" value="1"/>
</dbReference>
<dbReference type="Gene3D" id="3.30.2320.80">
    <property type="match status" value="1"/>
</dbReference>
<gene>
    <name evidence="4" type="primary">hypA</name>
    <name evidence="5" type="ORF">GCM10009550_28540</name>
</gene>
<feature type="binding site" evidence="4">
    <location>
        <position position="90"/>
    </location>
    <ligand>
        <name>Zn(2+)</name>
        <dbReference type="ChEBI" id="CHEBI:29105"/>
    </ligand>
</feature>
<evidence type="ECO:0000256" key="4">
    <source>
        <dbReference type="HAMAP-Rule" id="MF_00213"/>
    </source>
</evidence>
<dbReference type="EMBL" id="BAAAHH010000009">
    <property type="protein sequence ID" value="GAA0950208.1"/>
    <property type="molecule type" value="Genomic_DNA"/>
</dbReference>
<dbReference type="PANTHER" id="PTHR34535">
    <property type="entry name" value="HYDROGENASE MATURATION FACTOR HYPA"/>
    <property type="match status" value="1"/>
</dbReference>
<dbReference type="RefSeq" id="WP_344240774.1">
    <property type="nucleotide sequence ID" value="NZ_BAAAHH010000009.1"/>
</dbReference>
<comment type="caution">
    <text evidence="5">The sequence shown here is derived from an EMBL/GenBank/DDBJ whole genome shotgun (WGS) entry which is preliminary data.</text>
</comment>
<keyword evidence="2 4" id="KW-0479">Metal-binding</keyword>